<dbReference type="SUPFAM" id="SSF53218">
    <property type="entry name" value="Molybdenum cofactor biosynthesis proteins"/>
    <property type="match status" value="1"/>
</dbReference>
<dbReference type="Pfam" id="PF00994">
    <property type="entry name" value="MoCF_biosynth"/>
    <property type="match status" value="1"/>
</dbReference>
<reference evidence="8" key="1">
    <citation type="submission" date="2021-04" db="EMBL/GenBank/DDBJ databases">
        <title>Luteolibacter sp. 32A isolated from the skin of an Anderson's salamander (Ambystoma andersonii).</title>
        <authorList>
            <person name="Spergser J."/>
            <person name="Busse H.-J."/>
        </authorList>
    </citation>
    <scope>NUCLEOTIDE SEQUENCE</scope>
    <source>
        <strain evidence="8">32A</strain>
    </source>
</reference>
<evidence type="ECO:0000256" key="5">
    <source>
        <dbReference type="ARBA" id="ARBA00047317"/>
    </source>
</evidence>
<dbReference type="EMBL" id="CP073100">
    <property type="protein sequence ID" value="QUE51593.1"/>
    <property type="molecule type" value="Genomic_DNA"/>
</dbReference>
<accession>A0A975PEQ6</accession>
<dbReference type="CDD" id="cd00887">
    <property type="entry name" value="MoeA"/>
    <property type="match status" value="1"/>
</dbReference>
<dbReference type="InterPro" id="IPR036425">
    <property type="entry name" value="MoaB/Mog-like_dom_sf"/>
</dbReference>
<dbReference type="EC" id="2.10.1.1" evidence="6"/>
<comment type="similarity">
    <text evidence="3 6">Belongs to the MoeA family.</text>
</comment>
<evidence type="ECO:0000256" key="2">
    <source>
        <dbReference type="ARBA" id="ARBA00005046"/>
    </source>
</evidence>
<dbReference type="GO" id="GO:0006777">
    <property type="term" value="P:Mo-molybdopterin cofactor biosynthetic process"/>
    <property type="evidence" value="ECO:0007669"/>
    <property type="project" value="UniProtKB-UniRule"/>
</dbReference>
<feature type="domain" description="MoaB/Mog" evidence="7">
    <location>
        <begin position="173"/>
        <end position="310"/>
    </location>
</feature>
<keyword evidence="6" id="KW-0479">Metal-binding</keyword>
<dbReference type="KEGG" id="lamb:KBB96_01560"/>
<dbReference type="GO" id="GO:0046872">
    <property type="term" value="F:metal ion binding"/>
    <property type="evidence" value="ECO:0007669"/>
    <property type="project" value="UniProtKB-UniRule"/>
</dbReference>
<dbReference type="SMART" id="SM00852">
    <property type="entry name" value="MoCF_biosynth"/>
    <property type="match status" value="1"/>
</dbReference>
<sequence length="388" mass="41021">MNELVTPAEATGRILSNLPVTAIESVQLAHALGRVLRSSIFADRALPPYRRATMDGIAFRGRAPSFRIAGLHAAGDAPPRALEIGEAWEIMTGAIVPEDCDTLMPYEEVAILGGIATLQGDATTGQFIHEVGVDAAAGSLLVPQGFLLGSAEIAIAASVGLVELPVSKHPVITILTTGDEAVPVNSTPQPWQIRRSNGPMLESILRRLGHAEIHHHHVPDDIQLLEHAVDAVLLTSDLILLCGGISKGKRDHVREVIEARLGLPAFHGVFQRPGKPLAFWNGPPPVFALPGNPVSVLATYTRYVRPALLAMQGATPPSPLLLPLASPTESLPKLTWLLPARIVNGQAEPLPPRNSGDFVSIAGATHLLEIPPARGTLSPGALVTAHSL</sequence>
<dbReference type="Gene3D" id="2.170.190.11">
    <property type="entry name" value="Molybdopterin biosynthesis moea protein, domain 3"/>
    <property type="match status" value="1"/>
</dbReference>
<dbReference type="GO" id="GO:0005829">
    <property type="term" value="C:cytosol"/>
    <property type="evidence" value="ECO:0007669"/>
    <property type="project" value="TreeGrafter"/>
</dbReference>
<organism evidence="8 9">
    <name type="scientific">Luteolibacter ambystomatis</name>
    <dbReference type="NCBI Taxonomy" id="2824561"/>
    <lineage>
        <taxon>Bacteria</taxon>
        <taxon>Pseudomonadati</taxon>
        <taxon>Verrucomicrobiota</taxon>
        <taxon>Verrucomicrobiia</taxon>
        <taxon>Verrucomicrobiales</taxon>
        <taxon>Verrucomicrobiaceae</taxon>
        <taxon>Luteolibacter</taxon>
    </lineage>
</organism>
<dbReference type="GO" id="GO:0061599">
    <property type="term" value="F:molybdopterin molybdotransferase activity"/>
    <property type="evidence" value="ECO:0007669"/>
    <property type="project" value="UniProtKB-UniRule"/>
</dbReference>
<dbReference type="InterPro" id="IPR036688">
    <property type="entry name" value="MoeA_C_domain_IV_sf"/>
</dbReference>
<keyword evidence="4 6" id="KW-0501">Molybdenum cofactor biosynthesis</keyword>
<keyword evidence="9" id="KW-1185">Reference proteome</keyword>
<keyword evidence="6" id="KW-0808">Transferase</keyword>
<evidence type="ECO:0000256" key="1">
    <source>
        <dbReference type="ARBA" id="ARBA00002901"/>
    </source>
</evidence>
<protein>
    <recommendedName>
        <fullName evidence="6">Molybdopterin molybdenumtransferase</fullName>
        <ecNumber evidence="6">2.10.1.1</ecNumber>
    </recommendedName>
</protein>
<proteinExistence type="inferred from homology"/>
<dbReference type="Gene3D" id="2.40.340.10">
    <property type="entry name" value="MoeA, C-terminal, domain IV"/>
    <property type="match status" value="1"/>
</dbReference>
<dbReference type="InterPro" id="IPR005110">
    <property type="entry name" value="MoeA_linker/N"/>
</dbReference>
<dbReference type="SUPFAM" id="SSF63882">
    <property type="entry name" value="MoeA N-terminal region -like"/>
    <property type="match status" value="1"/>
</dbReference>
<dbReference type="InterPro" id="IPR001453">
    <property type="entry name" value="MoaB/Mog_dom"/>
</dbReference>
<dbReference type="Proteomes" id="UP000676169">
    <property type="component" value="Chromosome"/>
</dbReference>
<dbReference type="Pfam" id="PF03453">
    <property type="entry name" value="MoeA_N"/>
    <property type="match status" value="1"/>
</dbReference>
<comment type="catalytic activity">
    <reaction evidence="5">
        <text>adenylyl-molybdopterin + molybdate = Mo-molybdopterin + AMP + H(+)</text>
        <dbReference type="Rhea" id="RHEA:35047"/>
        <dbReference type="ChEBI" id="CHEBI:15378"/>
        <dbReference type="ChEBI" id="CHEBI:36264"/>
        <dbReference type="ChEBI" id="CHEBI:62727"/>
        <dbReference type="ChEBI" id="CHEBI:71302"/>
        <dbReference type="ChEBI" id="CHEBI:456215"/>
        <dbReference type="EC" id="2.10.1.1"/>
    </reaction>
</comment>
<gene>
    <name evidence="8" type="ORF">KBB96_01560</name>
</gene>
<dbReference type="SUPFAM" id="SSF63867">
    <property type="entry name" value="MoeA C-terminal domain-like"/>
    <property type="match status" value="1"/>
</dbReference>
<dbReference type="PANTHER" id="PTHR10192:SF5">
    <property type="entry name" value="GEPHYRIN"/>
    <property type="match status" value="1"/>
</dbReference>
<dbReference type="Gene3D" id="3.40.980.10">
    <property type="entry name" value="MoaB/Mog-like domain"/>
    <property type="match status" value="1"/>
</dbReference>
<evidence type="ECO:0000256" key="6">
    <source>
        <dbReference type="RuleBase" id="RU365090"/>
    </source>
</evidence>
<evidence type="ECO:0000256" key="4">
    <source>
        <dbReference type="ARBA" id="ARBA00023150"/>
    </source>
</evidence>
<comment type="function">
    <text evidence="1 6">Catalyzes the insertion of molybdate into adenylated molybdopterin with the concomitant release of AMP.</text>
</comment>
<keyword evidence="6" id="KW-0500">Molybdenum</keyword>
<dbReference type="Gene3D" id="3.90.105.10">
    <property type="entry name" value="Molybdopterin biosynthesis moea protein, domain 2"/>
    <property type="match status" value="1"/>
</dbReference>
<comment type="cofactor">
    <cofactor evidence="6">
        <name>Mg(2+)</name>
        <dbReference type="ChEBI" id="CHEBI:18420"/>
    </cofactor>
</comment>
<evidence type="ECO:0000256" key="3">
    <source>
        <dbReference type="ARBA" id="ARBA00010763"/>
    </source>
</evidence>
<dbReference type="PANTHER" id="PTHR10192">
    <property type="entry name" value="MOLYBDOPTERIN BIOSYNTHESIS PROTEIN"/>
    <property type="match status" value="1"/>
</dbReference>
<evidence type="ECO:0000259" key="7">
    <source>
        <dbReference type="SMART" id="SM00852"/>
    </source>
</evidence>
<dbReference type="AlphaFoldDB" id="A0A975PEQ6"/>
<dbReference type="InterPro" id="IPR036135">
    <property type="entry name" value="MoeA_linker/N_sf"/>
</dbReference>
<name>A0A975PEQ6_9BACT</name>
<comment type="pathway">
    <text evidence="2 6">Cofactor biosynthesis; molybdopterin biosynthesis.</text>
</comment>
<dbReference type="RefSeq" id="WP_211631732.1">
    <property type="nucleotide sequence ID" value="NZ_CP073100.1"/>
</dbReference>
<evidence type="ECO:0000313" key="9">
    <source>
        <dbReference type="Proteomes" id="UP000676169"/>
    </source>
</evidence>
<dbReference type="Pfam" id="PF03454">
    <property type="entry name" value="MoeA_C"/>
    <property type="match status" value="1"/>
</dbReference>
<dbReference type="InterPro" id="IPR038987">
    <property type="entry name" value="MoeA-like"/>
</dbReference>
<keyword evidence="6" id="KW-0460">Magnesium</keyword>
<dbReference type="InterPro" id="IPR005111">
    <property type="entry name" value="MoeA_C_domain_IV"/>
</dbReference>
<evidence type="ECO:0000313" key="8">
    <source>
        <dbReference type="EMBL" id="QUE51593.1"/>
    </source>
</evidence>